<sequence length="84" mass="8769">MPMTAAAEGHQNKGAPKGHLSVTCSVVDPLAGDQQRGCVLLGRGADNAVFGRSGLRRKMAAEVLLDRAARKQGWEAALIATADQ</sequence>
<dbReference type="EMBL" id="AMZH03000932">
    <property type="protein sequence ID" value="RRT81345.1"/>
    <property type="molecule type" value="Genomic_DNA"/>
</dbReference>
<name>A0A427AYT4_ENSVE</name>
<dbReference type="Proteomes" id="UP000287651">
    <property type="component" value="Unassembled WGS sequence"/>
</dbReference>
<protein>
    <submittedName>
        <fullName evidence="1">Uncharacterized protein</fullName>
    </submittedName>
</protein>
<proteinExistence type="predicted"/>
<comment type="caution">
    <text evidence="1">The sequence shown here is derived from an EMBL/GenBank/DDBJ whole genome shotgun (WGS) entry which is preliminary data.</text>
</comment>
<dbReference type="AlphaFoldDB" id="A0A427AYT4"/>
<accession>A0A427AYT4</accession>
<evidence type="ECO:0000313" key="2">
    <source>
        <dbReference type="Proteomes" id="UP000287651"/>
    </source>
</evidence>
<gene>
    <name evidence="1" type="ORF">B296_00017422</name>
</gene>
<evidence type="ECO:0000313" key="1">
    <source>
        <dbReference type="EMBL" id="RRT81345.1"/>
    </source>
</evidence>
<organism evidence="1 2">
    <name type="scientific">Ensete ventricosum</name>
    <name type="common">Abyssinian banana</name>
    <name type="synonym">Musa ensete</name>
    <dbReference type="NCBI Taxonomy" id="4639"/>
    <lineage>
        <taxon>Eukaryota</taxon>
        <taxon>Viridiplantae</taxon>
        <taxon>Streptophyta</taxon>
        <taxon>Embryophyta</taxon>
        <taxon>Tracheophyta</taxon>
        <taxon>Spermatophyta</taxon>
        <taxon>Magnoliopsida</taxon>
        <taxon>Liliopsida</taxon>
        <taxon>Zingiberales</taxon>
        <taxon>Musaceae</taxon>
        <taxon>Ensete</taxon>
    </lineage>
</organism>
<reference evidence="1 2" key="1">
    <citation type="journal article" date="2014" name="Agronomy (Basel)">
        <title>A Draft Genome Sequence for Ensete ventricosum, the Drought-Tolerant Tree Against Hunger.</title>
        <authorList>
            <person name="Harrison J."/>
            <person name="Moore K.A."/>
            <person name="Paszkiewicz K."/>
            <person name="Jones T."/>
            <person name="Grant M."/>
            <person name="Ambacheew D."/>
            <person name="Muzemil S."/>
            <person name="Studholme D.J."/>
        </authorList>
    </citation>
    <scope>NUCLEOTIDE SEQUENCE [LARGE SCALE GENOMIC DNA]</scope>
</reference>